<dbReference type="GO" id="GO:0007165">
    <property type="term" value="P:signal transduction"/>
    <property type="evidence" value="ECO:0007669"/>
    <property type="project" value="TreeGrafter"/>
</dbReference>
<dbReference type="AlphaFoldDB" id="A0A914QRA8"/>
<dbReference type="InterPro" id="IPR002053">
    <property type="entry name" value="Glyco_hydro_25"/>
</dbReference>
<dbReference type="GO" id="GO:0009253">
    <property type="term" value="P:peptidoglycan catabolic process"/>
    <property type="evidence" value="ECO:0007669"/>
    <property type="project" value="InterPro"/>
</dbReference>
<sequence>MQVKDAIAGLKAKNATIGMLWLDIEIFAWPSDKISNQKFVLELANSASSFGYKVGIYTNPNHWTSIVGIDWTGVSQYPLWWPNYNNAHDLTTHWKPFGGWEKPNIHQFNGDSKDCGVTLDRSFK</sequence>
<dbReference type="PANTHER" id="PTHR23208">
    <property type="entry name" value="LYSOZYME PROTEIN"/>
    <property type="match status" value="1"/>
</dbReference>
<dbReference type="PANTHER" id="PTHR23208:SF36">
    <property type="entry name" value="LYSOZYME-RELATED"/>
    <property type="match status" value="1"/>
</dbReference>
<protein>
    <submittedName>
        <fullName evidence="4">Uncharacterized protein</fullName>
    </submittedName>
</protein>
<evidence type="ECO:0000313" key="4">
    <source>
        <dbReference type="WBParaSite" id="PDA_v2.g6431.t1"/>
    </source>
</evidence>
<dbReference type="PROSITE" id="PS51904">
    <property type="entry name" value="GLYCOSYL_HYDROL_F25_2"/>
    <property type="match status" value="1"/>
</dbReference>
<dbReference type="Gene3D" id="3.20.20.80">
    <property type="entry name" value="Glycosidases"/>
    <property type="match status" value="1"/>
</dbReference>
<dbReference type="GO" id="GO:0016998">
    <property type="term" value="P:cell wall macromolecule catabolic process"/>
    <property type="evidence" value="ECO:0007669"/>
    <property type="project" value="InterPro"/>
</dbReference>
<comment type="similarity">
    <text evidence="1">Belongs to the glycosyl hydrolase 25 family.</text>
</comment>
<dbReference type="SUPFAM" id="SSF51445">
    <property type="entry name" value="(Trans)glycosidases"/>
    <property type="match status" value="1"/>
</dbReference>
<dbReference type="GO" id="GO:0045087">
    <property type="term" value="P:innate immune response"/>
    <property type="evidence" value="ECO:0007669"/>
    <property type="project" value="TreeGrafter"/>
</dbReference>
<keyword evidence="2" id="KW-0732">Signal</keyword>
<evidence type="ECO:0000313" key="3">
    <source>
        <dbReference type="Proteomes" id="UP000887578"/>
    </source>
</evidence>
<dbReference type="InterPro" id="IPR051595">
    <property type="entry name" value="GH25_Enzymes"/>
</dbReference>
<proteinExistence type="inferred from homology"/>
<evidence type="ECO:0000256" key="2">
    <source>
        <dbReference type="ARBA" id="ARBA00022729"/>
    </source>
</evidence>
<organism evidence="3 4">
    <name type="scientific">Panagrolaimus davidi</name>
    <dbReference type="NCBI Taxonomy" id="227884"/>
    <lineage>
        <taxon>Eukaryota</taxon>
        <taxon>Metazoa</taxon>
        <taxon>Ecdysozoa</taxon>
        <taxon>Nematoda</taxon>
        <taxon>Chromadorea</taxon>
        <taxon>Rhabditida</taxon>
        <taxon>Tylenchina</taxon>
        <taxon>Panagrolaimomorpha</taxon>
        <taxon>Panagrolaimoidea</taxon>
        <taxon>Panagrolaimidae</taxon>
        <taxon>Panagrolaimus</taxon>
    </lineage>
</organism>
<dbReference type="WBParaSite" id="PDA_v2.g6431.t1">
    <property type="protein sequence ID" value="PDA_v2.g6431.t1"/>
    <property type="gene ID" value="PDA_v2.g6431"/>
</dbReference>
<dbReference type="GO" id="GO:0003796">
    <property type="term" value="F:lysozyme activity"/>
    <property type="evidence" value="ECO:0007669"/>
    <property type="project" value="InterPro"/>
</dbReference>
<keyword evidence="3" id="KW-1185">Reference proteome</keyword>
<name>A0A914QRA8_9BILA</name>
<dbReference type="InterPro" id="IPR017853">
    <property type="entry name" value="GH"/>
</dbReference>
<evidence type="ECO:0000256" key="1">
    <source>
        <dbReference type="ARBA" id="ARBA00010646"/>
    </source>
</evidence>
<dbReference type="Proteomes" id="UP000887578">
    <property type="component" value="Unplaced"/>
</dbReference>
<accession>A0A914QRA8</accession>
<reference evidence="4" key="1">
    <citation type="submission" date="2022-11" db="UniProtKB">
        <authorList>
            <consortium name="WormBaseParasite"/>
        </authorList>
    </citation>
    <scope>IDENTIFICATION</scope>
</reference>